<feature type="domain" description="PilZ" evidence="1">
    <location>
        <begin position="7"/>
        <end position="105"/>
    </location>
</feature>
<evidence type="ECO:0000259" key="1">
    <source>
        <dbReference type="Pfam" id="PF07238"/>
    </source>
</evidence>
<dbReference type="GO" id="GO:0035438">
    <property type="term" value="F:cyclic-di-GMP binding"/>
    <property type="evidence" value="ECO:0007669"/>
    <property type="project" value="InterPro"/>
</dbReference>
<dbReference type="InterPro" id="IPR009875">
    <property type="entry name" value="PilZ_domain"/>
</dbReference>
<dbReference type="AlphaFoldDB" id="A0A3B0ZZZ7"/>
<evidence type="ECO:0000313" key="2">
    <source>
        <dbReference type="EMBL" id="VAW93443.1"/>
    </source>
</evidence>
<organism evidence="2">
    <name type="scientific">hydrothermal vent metagenome</name>
    <dbReference type="NCBI Taxonomy" id="652676"/>
    <lineage>
        <taxon>unclassified sequences</taxon>
        <taxon>metagenomes</taxon>
        <taxon>ecological metagenomes</taxon>
    </lineage>
</organism>
<dbReference type="SUPFAM" id="SSF141371">
    <property type="entry name" value="PilZ domain-like"/>
    <property type="match status" value="1"/>
</dbReference>
<accession>A0A3B0ZZZ7</accession>
<reference evidence="2" key="1">
    <citation type="submission" date="2018-06" db="EMBL/GenBank/DDBJ databases">
        <authorList>
            <person name="Zhirakovskaya E."/>
        </authorList>
    </citation>
    <scope>NUCLEOTIDE SEQUENCE</scope>
</reference>
<dbReference type="EMBL" id="UOFR01000019">
    <property type="protein sequence ID" value="VAW93443.1"/>
    <property type="molecule type" value="Genomic_DNA"/>
</dbReference>
<dbReference type="PIRSF" id="PIRSF028141">
    <property type="entry name" value="C-di-GMP_BP_PA4608"/>
    <property type="match status" value="1"/>
</dbReference>
<dbReference type="Gene3D" id="2.40.10.220">
    <property type="entry name" value="predicted glycosyltransferase like domains"/>
    <property type="match status" value="1"/>
</dbReference>
<dbReference type="InterPro" id="IPR027021">
    <property type="entry name" value="C-di-GMP_BP_PA4608"/>
</dbReference>
<sequence>MTHQDSQRRHFTRIPFDAEYKLHTADSSKHWQGIILDLSLHGVLVQRPEDIQASRGDEFILDLILNANDVNIQMEVHVAHSHDTFIGFECKHIDLDSMTHLRRVLELNLGDPMLLERELNEMIHLKE</sequence>
<protein>
    <recommendedName>
        <fullName evidence="1">PilZ domain-containing protein</fullName>
    </recommendedName>
</protein>
<gene>
    <name evidence="2" type="ORF">MNBD_GAMMA21-1886</name>
</gene>
<dbReference type="Pfam" id="PF07238">
    <property type="entry name" value="PilZ"/>
    <property type="match status" value="1"/>
</dbReference>
<name>A0A3B0ZZZ7_9ZZZZ</name>
<proteinExistence type="predicted"/>